<gene>
    <name evidence="2" type="ordered locus">Cphy_0866</name>
</gene>
<dbReference type="EMBL" id="CP000885">
    <property type="protein sequence ID" value="ABX41252.1"/>
    <property type="molecule type" value="Genomic_DNA"/>
</dbReference>
<dbReference type="Pfam" id="PF00144">
    <property type="entry name" value="Beta-lactamase"/>
    <property type="match status" value="1"/>
</dbReference>
<dbReference type="eggNOG" id="COG1680">
    <property type="taxonomic scope" value="Bacteria"/>
</dbReference>
<dbReference type="OrthoDB" id="9797709at2"/>
<dbReference type="MEROPS" id="S12.950"/>
<evidence type="ECO:0000313" key="2">
    <source>
        <dbReference type="EMBL" id="ABX41252.1"/>
    </source>
</evidence>
<dbReference type="KEGG" id="cpy:Cphy_0866"/>
<accession>A9KLC3</accession>
<dbReference type="PANTHER" id="PTHR43283:SF3">
    <property type="entry name" value="BETA-LACTAMASE FAMILY PROTEIN (AFU_ORTHOLOGUE AFUA_5G07500)"/>
    <property type="match status" value="1"/>
</dbReference>
<reference evidence="3" key="1">
    <citation type="submission" date="2007-11" db="EMBL/GenBank/DDBJ databases">
        <title>Complete genome sequence of Clostridium phytofermentans ISDg.</title>
        <authorList>
            <person name="Leschine S.B."/>
            <person name="Warnick T.A."/>
            <person name="Blanchard J.L."/>
            <person name="Schnell D.J."/>
            <person name="Petit E.L."/>
            <person name="LaTouf W.G."/>
            <person name="Copeland A."/>
            <person name="Lucas S."/>
            <person name="Lapidus A."/>
            <person name="Barry K."/>
            <person name="Glavina del Rio T."/>
            <person name="Dalin E."/>
            <person name="Tice H."/>
            <person name="Pitluck S."/>
            <person name="Kiss H."/>
            <person name="Brettin T."/>
            <person name="Bruce D."/>
            <person name="Detter J.C."/>
            <person name="Han C."/>
            <person name="Kuske C."/>
            <person name="Schmutz J."/>
            <person name="Larimer F."/>
            <person name="Land M."/>
            <person name="Hauser L."/>
            <person name="Kyrpides N."/>
            <person name="Kim E.A."/>
            <person name="Richardson P."/>
        </authorList>
    </citation>
    <scope>NUCLEOTIDE SEQUENCE [LARGE SCALE GENOMIC DNA]</scope>
    <source>
        <strain evidence="3">ATCC 700394 / DSM 18823 / ISDg</strain>
    </source>
</reference>
<dbReference type="AlphaFoldDB" id="A9KLC3"/>
<name>A9KLC3_LACP7</name>
<dbReference type="STRING" id="357809.Cphy_0866"/>
<protein>
    <submittedName>
        <fullName evidence="2">Beta-lactamase</fullName>
    </submittedName>
</protein>
<dbReference type="InterPro" id="IPR050789">
    <property type="entry name" value="Diverse_Enzym_Activities"/>
</dbReference>
<evidence type="ECO:0000259" key="1">
    <source>
        <dbReference type="Pfam" id="PF00144"/>
    </source>
</evidence>
<dbReference type="SUPFAM" id="SSF56601">
    <property type="entry name" value="beta-lactamase/transpeptidase-like"/>
    <property type="match status" value="1"/>
</dbReference>
<dbReference type="InterPro" id="IPR012338">
    <property type="entry name" value="Beta-lactam/transpept-like"/>
</dbReference>
<organism evidence="2 3">
    <name type="scientific">Lachnoclostridium phytofermentans (strain ATCC 700394 / DSM 18823 / ISDg)</name>
    <name type="common">Clostridium phytofermentans</name>
    <dbReference type="NCBI Taxonomy" id="357809"/>
    <lineage>
        <taxon>Bacteria</taxon>
        <taxon>Bacillati</taxon>
        <taxon>Bacillota</taxon>
        <taxon>Clostridia</taxon>
        <taxon>Lachnospirales</taxon>
        <taxon>Lachnospiraceae</taxon>
    </lineage>
</organism>
<keyword evidence="3" id="KW-1185">Reference proteome</keyword>
<dbReference type="Gene3D" id="3.40.710.10">
    <property type="entry name" value="DD-peptidase/beta-lactamase superfamily"/>
    <property type="match status" value="1"/>
</dbReference>
<dbReference type="PANTHER" id="PTHR43283">
    <property type="entry name" value="BETA-LACTAMASE-RELATED"/>
    <property type="match status" value="1"/>
</dbReference>
<proteinExistence type="predicted"/>
<dbReference type="RefSeq" id="WP_012198897.1">
    <property type="nucleotide sequence ID" value="NC_010001.1"/>
</dbReference>
<evidence type="ECO:0000313" key="3">
    <source>
        <dbReference type="Proteomes" id="UP000000370"/>
    </source>
</evidence>
<dbReference type="HOGENOM" id="CLU_020027_11_2_9"/>
<feature type="domain" description="Beta-lactamase-related" evidence="1">
    <location>
        <begin position="13"/>
        <end position="372"/>
    </location>
</feature>
<dbReference type="InterPro" id="IPR001466">
    <property type="entry name" value="Beta-lactam-related"/>
</dbReference>
<dbReference type="Proteomes" id="UP000000370">
    <property type="component" value="Chromosome"/>
</dbReference>
<sequence length="382" mass="43044">MNTKCLEQLTEILESEVSSGKLKGCSLLVQHKNERVFQHSFGTDQCDSIYRIFSMTKPVTAIATMILYERGLLDLFDPISKYLKGFCNQTVLDTEGERPVKKEVTIQHLLNMTSGIVYPEKLYPAGAKFEELVEQFKKDNTHPTTIQISNLVGQAPLAFEPGQEWAYGASADVLGGIVETISGMRYGDFLKKEIFEPLGMKDTGFYLEDDKKERLVPMYKKDADGNLVEITKDDLTNHFVVNPDSKPSYELGGAGLYSTVEDYSKFAGMLLSYGTYKGVRILGRKTIEFISQNQLTSNQQKSIWFDSMYGYGYGNLMRIMMDQSLAGSNGSIGEYGWDGLPGTYFMVDPTEELTLIYMQQNLHGADQSLRRKMRQIVYGSLL</sequence>